<dbReference type="STRING" id="1227549.SAMN05444007_101283"/>
<keyword evidence="3 5" id="KW-1133">Transmembrane helix</keyword>
<dbReference type="SUPFAM" id="SSF103481">
    <property type="entry name" value="Multidrug resistance efflux transporter EmrE"/>
    <property type="match status" value="2"/>
</dbReference>
<feature type="transmembrane region" description="Helical" evidence="5">
    <location>
        <begin position="175"/>
        <end position="193"/>
    </location>
</feature>
<evidence type="ECO:0000256" key="4">
    <source>
        <dbReference type="ARBA" id="ARBA00023136"/>
    </source>
</evidence>
<dbReference type="PANTHER" id="PTHR22911">
    <property type="entry name" value="ACYL-MALONYL CONDENSING ENZYME-RELATED"/>
    <property type="match status" value="1"/>
</dbReference>
<proteinExistence type="predicted"/>
<keyword evidence="4 5" id="KW-0472">Membrane</keyword>
<evidence type="ECO:0000313" key="7">
    <source>
        <dbReference type="Proteomes" id="UP000199379"/>
    </source>
</evidence>
<dbReference type="OrthoDB" id="7818056at2"/>
<accession>A0A1H6QT43</accession>
<comment type="subcellular location">
    <subcellularLocation>
        <location evidence="1">Membrane</location>
        <topology evidence="1">Multi-pass membrane protein</topology>
    </subcellularLocation>
</comment>
<feature type="transmembrane region" description="Helical" evidence="5">
    <location>
        <begin position="205"/>
        <end position="222"/>
    </location>
</feature>
<organism evidence="6 7">
    <name type="scientific">Cribrihabitans marinus</name>
    <dbReference type="NCBI Taxonomy" id="1227549"/>
    <lineage>
        <taxon>Bacteria</taxon>
        <taxon>Pseudomonadati</taxon>
        <taxon>Pseudomonadota</taxon>
        <taxon>Alphaproteobacteria</taxon>
        <taxon>Rhodobacterales</taxon>
        <taxon>Paracoccaceae</taxon>
        <taxon>Cribrihabitans</taxon>
    </lineage>
</organism>
<feature type="transmembrane region" description="Helical" evidence="5">
    <location>
        <begin position="229"/>
        <end position="249"/>
    </location>
</feature>
<keyword evidence="2 5" id="KW-0812">Transmembrane</keyword>
<feature type="transmembrane region" description="Helical" evidence="5">
    <location>
        <begin position="255"/>
        <end position="276"/>
    </location>
</feature>
<feature type="transmembrane region" description="Helical" evidence="5">
    <location>
        <begin position="116"/>
        <end position="136"/>
    </location>
</feature>
<evidence type="ECO:0000256" key="5">
    <source>
        <dbReference type="SAM" id="Phobius"/>
    </source>
</evidence>
<reference evidence="6 7" key="1">
    <citation type="submission" date="2016-10" db="EMBL/GenBank/DDBJ databases">
        <authorList>
            <person name="de Groot N.N."/>
        </authorList>
    </citation>
    <scope>NUCLEOTIDE SEQUENCE [LARGE SCALE GENOMIC DNA]</scope>
    <source>
        <strain evidence="6 7">DSM 29340</strain>
    </source>
</reference>
<sequence>MNPVLAGVALVVAYTGLISAADTITKLIAGGYAAAQLFALSGAGVAAMCLVGGQGLRTSCPRAMALRSAATVLAAICFFYGFRDLPLAEMFLFIGLMPILAALMSGPVLNEAVRPTAWIAMLAGFTGVLALFPGGLQAIGVGHLWALAATGVGTVSMVLARYIGRHERNALAQVFYPNLALAITMGVALPFVWRPMPAADLSLVALYALLLFGARWLVVIALRCLAAHVVLPLMGLQFFWMAGFGAWVFGQWPSAQTLLGTAMVIGSGLVLVWDEIAPRAGTARLRTDP</sequence>
<evidence type="ECO:0000256" key="2">
    <source>
        <dbReference type="ARBA" id="ARBA00022692"/>
    </source>
</evidence>
<feature type="transmembrane region" description="Helical" evidence="5">
    <location>
        <begin position="64"/>
        <end position="82"/>
    </location>
</feature>
<dbReference type="EMBL" id="FNYD01000001">
    <property type="protein sequence ID" value="SEI46723.1"/>
    <property type="molecule type" value="Genomic_DNA"/>
</dbReference>
<feature type="transmembrane region" description="Helical" evidence="5">
    <location>
        <begin position="30"/>
        <end position="52"/>
    </location>
</feature>
<feature type="transmembrane region" description="Helical" evidence="5">
    <location>
        <begin position="142"/>
        <end position="163"/>
    </location>
</feature>
<evidence type="ECO:0008006" key="8">
    <source>
        <dbReference type="Google" id="ProtNLM"/>
    </source>
</evidence>
<feature type="transmembrane region" description="Helical" evidence="5">
    <location>
        <begin position="88"/>
        <end position="109"/>
    </location>
</feature>
<dbReference type="RefSeq" id="WP_092361791.1">
    <property type="nucleotide sequence ID" value="NZ_BMGV01000001.1"/>
</dbReference>
<evidence type="ECO:0000256" key="1">
    <source>
        <dbReference type="ARBA" id="ARBA00004141"/>
    </source>
</evidence>
<name>A0A1H6QT43_9RHOB</name>
<evidence type="ECO:0000313" key="6">
    <source>
        <dbReference type="EMBL" id="SEI46723.1"/>
    </source>
</evidence>
<dbReference type="PANTHER" id="PTHR22911:SF6">
    <property type="entry name" value="SOLUTE CARRIER FAMILY 35 MEMBER G1"/>
    <property type="match status" value="1"/>
</dbReference>
<dbReference type="InterPro" id="IPR037185">
    <property type="entry name" value="EmrE-like"/>
</dbReference>
<keyword evidence="7" id="KW-1185">Reference proteome</keyword>
<dbReference type="AlphaFoldDB" id="A0A1H6QT43"/>
<dbReference type="Proteomes" id="UP000199379">
    <property type="component" value="Unassembled WGS sequence"/>
</dbReference>
<protein>
    <recommendedName>
        <fullName evidence="8">EamA-like transporter family protein</fullName>
    </recommendedName>
</protein>
<gene>
    <name evidence="6" type="ORF">SAMN05444007_101283</name>
</gene>
<dbReference type="GO" id="GO:0016020">
    <property type="term" value="C:membrane"/>
    <property type="evidence" value="ECO:0007669"/>
    <property type="project" value="UniProtKB-SubCell"/>
</dbReference>
<evidence type="ECO:0000256" key="3">
    <source>
        <dbReference type="ARBA" id="ARBA00022989"/>
    </source>
</evidence>